<dbReference type="AlphaFoldDB" id="A0A2T2NDB4"/>
<evidence type="ECO:0000313" key="3">
    <source>
        <dbReference type="Proteomes" id="UP000240883"/>
    </source>
</evidence>
<dbReference type="Proteomes" id="UP000240883">
    <property type="component" value="Unassembled WGS sequence"/>
</dbReference>
<gene>
    <name evidence="2" type="ORF">BS50DRAFT_112461</name>
</gene>
<reference evidence="2 3" key="1">
    <citation type="journal article" date="2018" name="Front. Microbiol.">
        <title>Genome-Wide Analysis of Corynespora cassiicola Leaf Fall Disease Putative Effectors.</title>
        <authorList>
            <person name="Lopez D."/>
            <person name="Ribeiro S."/>
            <person name="Label P."/>
            <person name="Fumanal B."/>
            <person name="Venisse J.S."/>
            <person name="Kohler A."/>
            <person name="de Oliveira R.R."/>
            <person name="Labutti K."/>
            <person name="Lipzen A."/>
            <person name="Lail K."/>
            <person name="Bauer D."/>
            <person name="Ohm R.A."/>
            <person name="Barry K.W."/>
            <person name="Spatafora J."/>
            <person name="Grigoriev I.V."/>
            <person name="Martin F.M."/>
            <person name="Pujade-Renaud V."/>
        </authorList>
    </citation>
    <scope>NUCLEOTIDE SEQUENCE [LARGE SCALE GENOMIC DNA]</scope>
    <source>
        <strain evidence="2 3">Philippines</strain>
    </source>
</reference>
<proteinExistence type="predicted"/>
<dbReference type="EMBL" id="KZ678140">
    <property type="protein sequence ID" value="PSN63431.1"/>
    <property type="molecule type" value="Genomic_DNA"/>
</dbReference>
<organism evidence="2 3">
    <name type="scientific">Corynespora cassiicola Philippines</name>
    <dbReference type="NCBI Taxonomy" id="1448308"/>
    <lineage>
        <taxon>Eukaryota</taxon>
        <taxon>Fungi</taxon>
        <taxon>Dikarya</taxon>
        <taxon>Ascomycota</taxon>
        <taxon>Pezizomycotina</taxon>
        <taxon>Dothideomycetes</taxon>
        <taxon>Pleosporomycetidae</taxon>
        <taxon>Pleosporales</taxon>
        <taxon>Corynesporascaceae</taxon>
        <taxon>Corynespora</taxon>
    </lineage>
</organism>
<sequence>MFLIVNSNLALSLTLSRLANTLDSPDVVKITLNGAPSLSLALFKTRTNASHSPAFPSCSRSFTASMTQNRTTGVLSNKLSKSLNAGPKLSK</sequence>
<evidence type="ECO:0008006" key="4">
    <source>
        <dbReference type="Google" id="ProtNLM"/>
    </source>
</evidence>
<keyword evidence="1" id="KW-0732">Signal</keyword>
<accession>A0A2T2NDB4</accession>
<feature type="chain" id="PRO_5015510756" description="Proliferating cell nuclear antigen PCNA N-terminal domain-containing protein" evidence="1">
    <location>
        <begin position="22"/>
        <end position="91"/>
    </location>
</feature>
<protein>
    <recommendedName>
        <fullName evidence="4">Proliferating cell nuclear antigen PCNA N-terminal domain-containing protein</fullName>
    </recommendedName>
</protein>
<evidence type="ECO:0000313" key="2">
    <source>
        <dbReference type="EMBL" id="PSN63431.1"/>
    </source>
</evidence>
<evidence type="ECO:0000256" key="1">
    <source>
        <dbReference type="SAM" id="SignalP"/>
    </source>
</evidence>
<name>A0A2T2NDB4_CORCC</name>
<feature type="signal peptide" evidence="1">
    <location>
        <begin position="1"/>
        <end position="21"/>
    </location>
</feature>
<keyword evidence="3" id="KW-1185">Reference proteome</keyword>